<feature type="compositionally biased region" description="Acidic residues" evidence="6">
    <location>
        <begin position="131"/>
        <end position="140"/>
    </location>
</feature>
<dbReference type="OrthoDB" id="29058at2759"/>
<sequence>MKSLKNAVPTRPYKERAQLHSRKNFGLFEKQKDYVEWAKAYHKEEATLDKLKQKAVFRHPDEFYFKMIRMRTVDGIHRPGRLVNKYTAQQLLLMKTQGAGYILHKMQIEERKIERLTATLHSLDNEPSNDFAEDRDEADEIQSPSPEGRLVALSEAVPNSIKRKTTASYKELEARRSRVWELEKLYRDIRLQQELRKMGRKRKLWEDELSNPTSNPVYKWRAERKR</sequence>
<dbReference type="AlphaFoldDB" id="A0A0A0K4N4"/>
<evidence type="ECO:0000313" key="7">
    <source>
        <dbReference type="EMBL" id="KGN44433.1"/>
    </source>
</evidence>
<evidence type="ECO:0000313" key="8">
    <source>
        <dbReference type="Proteomes" id="UP000029981"/>
    </source>
</evidence>
<dbReference type="PANTHER" id="PTHR12838">
    <property type="entry name" value="U3 SMALL NUCLEOLAR RNA-ASSOCIATED PROTEIN 11"/>
    <property type="match status" value="1"/>
</dbReference>
<reference evidence="7 8" key="1">
    <citation type="journal article" date="2009" name="Nat. Genet.">
        <title>The genome of the cucumber, Cucumis sativus L.</title>
        <authorList>
            <person name="Huang S."/>
            <person name="Li R."/>
            <person name="Zhang Z."/>
            <person name="Li L."/>
            <person name="Gu X."/>
            <person name="Fan W."/>
            <person name="Lucas W.J."/>
            <person name="Wang X."/>
            <person name="Xie B."/>
            <person name="Ni P."/>
            <person name="Ren Y."/>
            <person name="Zhu H."/>
            <person name="Li J."/>
            <person name="Lin K."/>
            <person name="Jin W."/>
            <person name="Fei Z."/>
            <person name="Li G."/>
            <person name="Staub J."/>
            <person name="Kilian A."/>
            <person name="van der Vossen E.A."/>
            <person name="Wu Y."/>
            <person name="Guo J."/>
            <person name="He J."/>
            <person name="Jia Z."/>
            <person name="Ren Y."/>
            <person name="Tian G."/>
            <person name="Lu Y."/>
            <person name="Ruan J."/>
            <person name="Qian W."/>
            <person name="Wang M."/>
            <person name="Huang Q."/>
            <person name="Li B."/>
            <person name="Xuan Z."/>
            <person name="Cao J."/>
            <person name="Asan"/>
            <person name="Wu Z."/>
            <person name="Zhang J."/>
            <person name="Cai Q."/>
            <person name="Bai Y."/>
            <person name="Zhao B."/>
            <person name="Han Y."/>
            <person name="Li Y."/>
            <person name="Li X."/>
            <person name="Wang S."/>
            <person name="Shi Q."/>
            <person name="Liu S."/>
            <person name="Cho W.K."/>
            <person name="Kim J.Y."/>
            <person name="Xu Y."/>
            <person name="Heller-Uszynska K."/>
            <person name="Miao H."/>
            <person name="Cheng Z."/>
            <person name="Zhang S."/>
            <person name="Wu J."/>
            <person name="Yang Y."/>
            <person name="Kang H."/>
            <person name="Li M."/>
            <person name="Liang H."/>
            <person name="Ren X."/>
            <person name="Shi Z."/>
            <person name="Wen M."/>
            <person name="Jian M."/>
            <person name="Yang H."/>
            <person name="Zhang G."/>
            <person name="Yang Z."/>
            <person name="Chen R."/>
            <person name="Liu S."/>
            <person name="Li J."/>
            <person name="Ma L."/>
            <person name="Liu H."/>
            <person name="Zhou Y."/>
            <person name="Zhao J."/>
            <person name="Fang X."/>
            <person name="Li G."/>
            <person name="Fang L."/>
            <person name="Li Y."/>
            <person name="Liu D."/>
            <person name="Zheng H."/>
            <person name="Zhang Y."/>
            <person name="Qin N."/>
            <person name="Li Z."/>
            <person name="Yang G."/>
            <person name="Yang S."/>
            <person name="Bolund L."/>
            <person name="Kristiansen K."/>
            <person name="Zheng H."/>
            <person name="Li S."/>
            <person name="Zhang X."/>
            <person name="Yang H."/>
            <person name="Wang J."/>
            <person name="Sun R."/>
            <person name="Zhang B."/>
            <person name="Jiang S."/>
            <person name="Wang J."/>
            <person name="Du Y."/>
            <person name="Li S."/>
        </authorList>
    </citation>
    <scope>NUCLEOTIDE SEQUENCE [LARGE SCALE GENOMIC DNA]</scope>
    <source>
        <strain evidence="8">cv. 9930</strain>
    </source>
</reference>
<keyword evidence="8" id="KW-1185">Reference proteome</keyword>
<evidence type="ECO:0000256" key="4">
    <source>
        <dbReference type="ARBA" id="ARBA00023242"/>
    </source>
</evidence>
<dbReference type="OMA" id="DQLFKAE"/>
<dbReference type="GO" id="GO:0006364">
    <property type="term" value="P:rRNA processing"/>
    <property type="evidence" value="ECO:0007669"/>
    <property type="project" value="UniProtKB-UniRule"/>
</dbReference>
<evidence type="ECO:0000256" key="3">
    <source>
        <dbReference type="ARBA" id="ARBA00022552"/>
    </source>
</evidence>
<dbReference type="PANTHER" id="PTHR12838:SF0">
    <property type="entry name" value="U3 SMALL NUCLEOLAR RNA-ASSOCIATED PROTEIN 11-RELATED"/>
    <property type="match status" value="1"/>
</dbReference>
<protein>
    <recommendedName>
        <fullName evidence="5">U3 small nucleolar RNA-associated protein 11</fullName>
        <shortName evidence="5">U3 snoRNA-associated protein 11</shortName>
    </recommendedName>
</protein>
<keyword evidence="3 5" id="KW-0698">rRNA processing</keyword>
<dbReference type="GO" id="GO:0005730">
    <property type="term" value="C:nucleolus"/>
    <property type="evidence" value="ECO:0000318"/>
    <property type="project" value="GO_Central"/>
</dbReference>
<dbReference type="eggNOG" id="KOG3237">
    <property type="taxonomic scope" value="Eukaryota"/>
</dbReference>
<keyword evidence="4 5" id="KW-0539">Nucleus</keyword>
<dbReference type="GO" id="GO:0032040">
    <property type="term" value="C:small-subunit processome"/>
    <property type="evidence" value="ECO:0000318"/>
    <property type="project" value="GO_Central"/>
</dbReference>
<evidence type="ECO:0000256" key="5">
    <source>
        <dbReference type="PIRNR" id="PIRNR015952"/>
    </source>
</evidence>
<reference evidence="7 8" key="3">
    <citation type="journal article" date="2010" name="BMC Genomics">
        <title>Transcriptome sequencing and comparative analysis of cucumber flowers with different sex types.</title>
        <authorList>
            <person name="Guo S."/>
            <person name="Zheng Y."/>
            <person name="Joung J.G."/>
            <person name="Liu S."/>
            <person name="Zhang Z."/>
            <person name="Crasta O.R."/>
            <person name="Sobral B.W."/>
            <person name="Xu Y."/>
            <person name="Huang S."/>
            <person name="Fei Z."/>
        </authorList>
    </citation>
    <scope>NUCLEOTIDE SEQUENCE [LARGE SCALE GENOMIC DNA]</scope>
    <source>
        <strain evidence="8">cv. 9930</strain>
    </source>
</reference>
<evidence type="ECO:0000256" key="1">
    <source>
        <dbReference type="ARBA" id="ARBA00004604"/>
    </source>
</evidence>
<gene>
    <name evidence="7" type="ORF">Csa_7G290560</name>
</gene>
<accession>A0A0A0K4N4</accession>
<dbReference type="KEGG" id="csv:101219555"/>
<dbReference type="STRING" id="3659.A0A0A0K4N4"/>
<dbReference type="PIRSF" id="PIRSF015952">
    <property type="entry name" value="U3snoRNP11"/>
    <property type="match status" value="1"/>
</dbReference>
<dbReference type="EMBL" id="CM002928">
    <property type="protein sequence ID" value="KGN44433.1"/>
    <property type="molecule type" value="Genomic_DNA"/>
</dbReference>
<comment type="subcellular location">
    <subcellularLocation>
        <location evidence="1 5">Nucleus</location>
        <location evidence="1 5">Nucleolus</location>
    </subcellularLocation>
</comment>
<name>A0A0A0K4N4_CUCSA</name>
<evidence type="ECO:0000256" key="6">
    <source>
        <dbReference type="SAM" id="MobiDB-lite"/>
    </source>
</evidence>
<dbReference type="Pfam" id="PF03998">
    <property type="entry name" value="Utp11"/>
    <property type="match status" value="1"/>
</dbReference>
<comment type="subunit">
    <text evidence="5">Component of the ribosomal small subunit (SSU) processome.</text>
</comment>
<reference evidence="7 8" key="2">
    <citation type="journal article" date="2009" name="PLoS ONE">
        <title>An integrated genetic and cytogenetic map of the cucumber genome.</title>
        <authorList>
            <person name="Ren Y."/>
            <person name="Zhang Z."/>
            <person name="Liu J."/>
            <person name="Staub J.E."/>
            <person name="Han Y."/>
            <person name="Cheng Z."/>
            <person name="Li X."/>
            <person name="Lu J."/>
            <person name="Miao H."/>
            <person name="Kang H."/>
            <person name="Xie B."/>
            <person name="Gu X."/>
            <person name="Wang X."/>
            <person name="Du Y."/>
            <person name="Jin W."/>
            <person name="Huang S."/>
        </authorList>
    </citation>
    <scope>NUCLEOTIDE SEQUENCE [LARGE SCALE GENOMIC DNA]</scope>
    <source>
        <strain evidence="8">cv. 9930</strain>
    </source>
</reference>
<dbReference type="Proteomes" id="UP000029981">
    <property type="component" value="Chromosome 7"/>
</dbReference>
<feature type="region of interest" description="Disordered" evidence="6">
    <location>
        <begin position="124"/>
        <end position="154"/>
    </location>
</feature>
<dbReference type="Gramene" id="KGN44433">
    <property type="protein sequence ID" value="KGN44433"/>
    <property type="gene ID" value="Csa_7G290560"/>
</dbReference>
<reference evidence="7 8" key="4">
    <citation type="journal article" date="2011" name="BMC Genomics">
        <title>RNA-Seq improves annotation of protein-coding genes in the cucumber genome.</title>
        <authorList>
            <person name="Li Z."/>
            <person name="Zhang Z."/>
            <person name="Yan P."/>
            <person name="Huang S."/>
            <person name="Fei Z."/>
            <person name="Lin K."/>
        </authorList>
    </citation>
    <scope>NUCLEOTIDE SEQUENCE [LARGE SCALE GENOMIC DNA]</scope>
    <source>
        <strain evidence="8">cv. 9930</strain>
    </source>
</reference>
<comment type="similarity">
    <text evidence="2 5">Belongs to the UTP11 family.</text>
</comment>
<evidence type="ECO:0000256" key="2">
    <source>
        <dbReference type="ARBA" id="ARBA00008105"/>
    </source>
</evidence>
<proteinExistence type="inferred from homology"/>
<dbReference type="InterPro" id="IPR007144">
    <property type="entry name" value="SSU_processome_Utp11"/>
</dbReference>
<organism evidence="7 8">
    <name type="scientific">Cucumis sativus</name>
    <name type="common">Cucumber</name>
    <dbReference type="NCBI Taxonomy" id="3659"/>
    <lineage>
        <taxon>Eukaryota</taxon>
        <taxon>Viridiplantae</taxon>
        <taxon>Streptophyta</taxon>
        <taxon>Embryophyta</taxon>
        <taxon>Tracheophyta</taxon>
        <taxon>Spermatophyta</taxon>
        <taxon>Magnoliopsida</taxon>
        <taxon>eudicotyledons</taxon>
        <taxon>Gunneridae</taxon>
        <taxon>Pentapetalae</taxon>
        <taxon>rosids</taxon>
        <taxon>fabids</taxon>
        <taxon>Cucurbitales</taxon>
        <taxon>Cucurbitaceae</taxon>
        <taxon>Benincaseae</taxon>
        <taxon>Cucumis</taxon>
    </lineage>
</organism>
<comment type="function">
    <text evidence="5">Involved in nucleolar processing of pre-18S ribosomal RNA.</text>
</comment>